<dbReference type="PANTHER" id="PTHR33240:SF8">
    <property type="entry name" value="OS03G0439900 PROTEIN"/>
    <property type="match status" value="1"/>
</dbReference>
<organism evidence="2 3">
    <name type="scientific">Microthlaspi erraticum</name>
    <dbReference type="NCBI Taxonomy" id="1685480"/>
    <lineage>
        <taxon>Eukaryota</taxon>
        <taxon>Viridiplantae</taxon>
        <taxon>Streptophyta</taxon>
        <taxon>Embryophyta</taxon>
        <taxon>Tracheophyta</taxon>
        <taxon>Spermatophyta</taxon>
        <taxon>Magnoliopsida</taxon>
        <taxon>eudicotyledons</taxon>
        <taxon>Gunneridae</taxon>
        <taxon>Pentapetalae</taxon>
        <taxon>rosids</taxon>
        <taxon>malvids</taxon>
        <taxon>Brassicales</taxon>
        <taxon>Brassicaceae</taxon>
        <taxon>Coluteocarpeae</taxon>
        <taxon>Microthlaspi</taxon>
    </lineage>
</organism>
<proteinExistence type="predicted"/>
<comment type="caution">
    <text evidence="2">The sequence shown here is derived from an EMBL/GenBank/DDBJ whole genome shotgun (WGS) entry which is preliminary data.</text>
</comment>
<dbReference type="EMBL" id="CACVBM020000665">
    <property type="protein sequence ID" value="CAA7021905.1"/>
    <property type="molecule type" value="Genomic_DNA"/>
</dbReference>
<dbReference type="PANTHER" id="PTHR33240">
    <property type="entry name" value="OS08G0508500 PROTEIN"/>
    <property type="match status" value="1"/>
</dbReference>
<feature type="region of interest" description="Disordered" evidence="1">
    <location>
        <begin position="73"/>
        <end position="92"/>
    </location>
</feature>
<dbReference type="Gene3D" id="2.40.70.10">
    <property type="entry name" value="Acid Proteases"/>
    <property type="match status" value="1"/>
</dbReference>
<gene>
    <name evidence="2" type="ORF">MERR_LOCUS9140</name>
</gene>
<dbReference type="InterPro" id="IPR021109">
    <property type="entry name" value="Peptidase_aspartic_dom_sf"/>
</dbReference>
<dbReference type="OrthoDB" id="1087821at2759"/>
<evidence type="ECO:0000256" key="1">
    <source>
        <dbReference type="SAM" id="MobiDB-lite"/>
    </source>
</evidence>
<keyword evidence="3" id="KW-1185">Reference proteome</keyword>
<dbReference type="Proteomes" id="UP000467841">
    <property type="component" value="Unassembled WGS sequence"/>
</dbReference>
<reference evidence="2" key="1">
    <citation type="submission" date="2020-01" db="EMBL/GenBank/DDBJ databases">
        <authorList>
            <person name="Mishra B."/>
        </authorList>
    </citation>
    <scope>NUCLEOTIDE SEQUENCE [LARGE SCALE GENOMIC DNA]</scope>
</reference>
<name>A0A6D2I6U7_9BRAS</name>
<accession>A0A6D2I6U7</accession>
<evidence type="ECO:0000313" key="3">
    <source>
        <dbReference type="Proteomes" id="UP000467841"/>
    </source>
</evidence>
<evidence type="ECO:0000313" key="2">
    <source>
        <dbReference type="EMBL" id="CAA7021905.1"/>
    </source>
</evidence>
<feature type="compositionally biased region" description="Polar residues" evidence="1">
    <location>
        <begin position="82"/>
        <end position="92"/>
    </location>
</feature>
<sequence length="92" mass="10433">MISFADQDAAGLDTSHRDPLVVSLQIHDSDVSRILVDTGSSVNLIFKETLDRLGIDEEYIKQAPAHRIHCRTHLQSRHDSPTHTCWRNNQNS</sequence>
<protein>
    <submittedName>
        <fullName evidence="2">Uncharacterized protein</fullName>
    </submittedName>
</protein>
<dbReference type="AlphaFoldDB" id="A0A6D2I6U7"/>